<sequence>MAIKSSPGMISGMQPLNTITGEEFVEVIRLEADGSYKNFRLMVSKIRNNEGLSAYEVAVKNGFVGTETEWLESLKGQGIYQLALQQGFVGTEDEFLASLKGEDGADGAVGKSIYEVAVDNGFTGTEQEFLATLVGKSAYQSALDTGFTGTEAEFIQSLKGDKGDAGEKGDKGDKGDQGDQGKSAYESAVDGGYVGTEEEFNLSLAEPKGVNGGVFITDITPVNAADNVGEKVKSADSFSLVQCSSSTRDVKVKVAAITGHTNYRPVVKVNGVDVSLVAGANAPMWTGEVTINLPEPVGSDPIKVEAVHEDGAKASTDVIMDTAPVVTAATFTGEYPGSQTELKAGDTMSITFTTDQDVVGYEIRDEGAFVARNGTLTAGKTHSLTGLVIADRGNTATNQPFSIRVKKASGSFSAWYKSDVAGTTEKVNVVKLNNLKPTITFGAVTYPAGQTAIKAGEDATVANTVTNATSATYTSANGQLTVTNPTQIEANKTVSYLTGNYNDLTNNLTITAQRAANGSSSTASTIVKIANGAPELTVTTPATRLRSGGNAGTVVQRHTITITSTQSLAEAPVMTAPGGNWDSAGWVGDAAKKVWTRTLLVHDDDAKGIFNFTDVVAKGLAGVTVNTLKAGGEYTLGGFVLRTMSIAAFPNREGAIGTDVVMTGKLRCTNLSKGASGSLNFTYKADDADAVNTYTIKNSNSWYNCDAANAVSNTSGLMRVELEEVV</sequence>
<evidence type="ECO:0000313" key="3">
    <source>
        <dbReference type="Proteomes" id="UP000322144"/>
    </source>
</evidence>
<reference evidence="2 3" key="1">
    <citation type="submission" date="2019-06" db="EMBL/GenBank/DDBJ databases">
        <title>A distant relative of Phikzvirus genus phages from a therapeutic phage collection.</title>
        <authorList>
            <person name="Hejnowicz M.S."/>
            <person name="Dabrowski K."/>
            <person name="Gawor J."/>
            <person name="Weber-Dabrowska B."/>
            <person name="Gromadka R."/>
            <person name="Lobocka M.B."/>
        </authorList>
    </citation>
    <scope>NUCLEOTIDE SEQUENCE [LARGE SCALE GENOMIC DNA]</scope>
</reference>
<name>A0A5C1K800_9CAUD</name>
<feature type="compositionally biased region" description="Basic and acidic residues" evidence="1">
    <location>
        <begin position="159"/>
        <end position="179"/>
    </location>
</feature>
<dbReference type="EMBL" id="MN103543">
    <property type="protein sequence ID" value="QEM41899.1"/>
    <property type="molecule type" value="Genomic_DNA"/>
</dbReference>
<organism evidence="2 3">
    <name type="scientific">Pseudomonas phage vB_PaeM_PS119XW</name>
    <dbReference type="NCBI Taxonomy" id="2601632"/>
    <lineage>
        <taxon>Viruses</taxon>
        <taxon>Duplodnaviria</taxon>
        <taxon>Heunggongvirae</taxon>
        <taxon>Uroviricota</taxon>
        <taxon>Caudoviricetes</taxon>
        <taxon>Chimalliviridae</taxon>
        <taxon>Pawinskivirus</taxon>
        <taxon>Pawinskivirus PS119XW</taxon>
    </lineage>
</organism>
<keyword evidence="3" id="KW-1185">Reference proteome</keyword>
<protein>
    <submittedName>
        <fullName evidence="2">Tail assembly protein</fullName>
    </submittedName>
</protein>
<evidence type="ECO:0000313" key="2">
    <source>
        <dbReference type="EMBL" id="QEM41899.1"/>
    </source>
</evidence>
<proteinExistence type="predicted"/>
<accession>A0A5C1K800</accession>
<feature type="region of interest" description="Disordered" evidence="1">
    <location>
        <begin position="159"/>
        <end position="186"/>
    </location>
</feature>
<dbReference type="Proteomes" id="UP000322144">
    <property type="component" value="Segment"/>
</dbReference>
<dbReference type="GeneID" id="77936920"/>
<dbReference type="RefSeq" id="YP_010660910.1">
    <property type="nucleotide sequence ID" value="NC_070882.1"/>
</dbReference>
<dbReference type="KEGG" id="vg:77936920"/>
<evidence type="ECO:0000256" key="1">
    <source>
        <dbReference type="SAM" id="MobiDB-lite"/>
    </source>
</evidence>